<evidence type="ECO:0000313" key="8">
    <source>
        <dbReference type="EMBL" id="TBR81102.1"/>
    </source>
</evidence>
<dbReference type="InterPro" id="IPR052049">
    <property type="entry name" value="Electron_transfer_protein"/>
</dbReference>
<evidence type="ECO:0000256" key="4">
    <source>
        <dbReference type="ARBA" id="ARBA00022692"/>
    </source>
</evidence>
<evidence type="ECO:0000313" key="9">
    <source>
        <dbReference type="Proteomes" id="UP000292583"/>
    </source>
</evidence>
<dbReference type="PANTHER" id="PTHR34856">
    <property type="entry name" value="PROTEIN NRFD"/>
    <property type="match status" value="1"/>
</dbReference>
<keyword evidence="3" id="KW-1003">Cell membrane</keyword>
<dbReference type="OrthoDB" id="9778963at2"/>
<proteinExistence type="inferred from homology"/>
<keyword evidence="4 7" id="KW-0812">Transmembrane</keyword>
<dbReference type="PANTHER" id="PTHR34856:SF2">
    <property type="entry name" value="PROTEIN NRFD"/>
    <property type="match status" value="1"/>
</dbReference>
<protein>
    <submittedName>
        <fullName evidence="8">Polysulfide reductase</fullName>
    </submittedName>
</protein>
<keyword evidence="9" id="KW-1185">Reference proteome</keyword>
<keyword evidence="5 7" id="KW-1133">Transmembrane helix</keyword>
<reference evidence="8 9" key="1">
    <citation type="submission" date="2018-07" db="EMBL/GenBank/DDBJ databases">
        <title>Campylobacter zealandensis sp. nov., isolated from birds and water in New Zealand.</title>
        <authorList>
            <person name="Wilkinson D.A."/>
            <person name="Biggs P.J."/>
            <person name="French N.P."/>
            <person name="Midwinter A.C."/>
        </authorList>
    </citation>
    <scope>NUCLEOTIDE SEQUENCE [LARGE SCALE GENOMIC DNA]</scope>
    <source>
        <strain evidence="8 9">B423b</strain>
    </source>
</reference>
<feature type="transmembrane region" description="Helical" evidence="7">
    <location>
        <begin position="286"/>
        <end position="309"/>
    </location>
</feature>
<feature type="transmembrane region" description="Helical" evidence="7">
    <location>
        <begin position="241"/>
        <end position="274"/>
    </location>
</feature>
<evidence type="ECO:0000256" key="1">
    <source>
        <dbReference type="ARBA" id="ARBA00004651"/>
    </source>
</evidence>
<feature type="transmembrane region" description="Helical" evidence="7">
    <location>
        <begin position="177"/>
        <end position="200"/>
    </location>
</feature>
<comment type="subcellular location">
    <subcellularLocation>
        <location evidence="1">Cell membrane</location>
        <topology evidence="1">Multi-pass membrane protein</topology>
    </subcellularLocation>
</comment>
<dbReference type="InterPro" id="IPR005614">
    <property type="entry name" value="NrfD-like"/>
</dbReference>
<evidence type="ECO:0000256" key="2">
    <source>
        <dbReference type="ARBA" id="ARBA00008929"/>
    </source>
</evidence>
<dbReference type="Proteomes" id="UP000292583">
    <property type="component" value="Unassembled WGS sequence"/>
</dbReference>
<dbReference type="EMBL" id="QPGR01000007">
    <property type="protein sequence ID" value="TBR81102.1"/>
    <property type="molecule type" value="Genomic_DNA"/>
</dbReference>
<comment type="caution">
    <text evidence="8">The sequence shown here is derived from an EMBL/GenBank/DDBJ whole genome shotgun (WGS) entry which is preliminary data.</text>
</comment>
<evidence type="ECO:0000256" key="6">
    <source>
        <dbReference type="ARBA" id="ARBA00023136"/>
    </source>
</evidence>
<feature type="transmembrane region" description="Helical" evidence="7">
    <location>
        <begin position="212"/>
        <end position="235"/>
    </location>
</feature>
<organism evidence="8 9">
    <name type="scientific">Campylobacter novaezeelandiae</name>
    <dbReference type="NCBI Taxonomy" id="2267891"/>
    <lineage>
        <taxon>Bacteria</taxon>
        <taxon>Pseudomonadati</taxon>
        <taxon>Campylobacterota</taxon>
        <taxon>Epsilonproteobacteria</taxon>
        <taxon>Campylobacterales</taxon>
        <taxon>Campylobacteraceae</taxon>
        <taxon>Campylobacter</taxon>
    </lineage>
</organism>
<evidence type="ECO:0000256" key="5">
    <source>
        <dbReference type="ARBA" id="ARBA00022989"/>
    </source>
</evidence>
<dbReference type="Gene3D" id="1.20.1630.10">
    <property type="entry name" value="Formate dehydrogenase/DMSO reductase domain"/>
    <property type="match status" value="1"/>
</dbReference>
<feature type="transmembrane region" description="Helical" evidence="7">
    <location>
        <begin position="13"/>
        <end position="36"/>
    </location>
</feature>
<name>A0A4Q9JUI5_9BACT</name>
<keyword evidence="6 7" id="KW-0472">Membrane</keyword>
<evidence type="ECO:0000256" key="3">
    <source>
        <dbReference type="ARBA" id="ARBA00022475"/>
    </source>
</evidence>
<dbReference type="Pfam" id="PF03916">
    <property type="entry name" value="NrfD"/>
    <property type="match status" value="1"/>
</dbReference>
<comment type="similarity">
    <text evidence="2">Belongs to the NrfD family.</text>
</comment>
<sequence>MNEIWGIENTNQIWHWPIAIYLFLAGLSSSALLTALSLKWSNAKSYIAFIKSGILISPIAIIIGLIVLIFDLSNPLNFYQLLFHYNLKSVMSIGVLLLLFYTPICVIYALAIYKEFLQKTFFSFFIKSFKFMFDFLEVKLIYIERILFILGVGVGVYTGFLLSAIESFPVYNSPILPVLFLTSGLSSGIAACIFFGILFFKKDLLEEKSKYLLAADLRVIPIELLLIFALFMGLYFQGKGYIIPIISINFSFLSCIFWIGVIGCGVVIPSIISITALKNHAYRLNFILLNSFCVMLGVLALRLFILYAGNFYDLN</sequence>
<feature type="transmembrane region" description="Helical" evidence="7">
    <location>
        <begin position="90"/>
        <end position="113"/>
    </location>
</feature>
<accession>A0A4Q9JUI5</accession>
<dbReference type="RefSeq" id="WP_131165814.1">
    <property type="nucleotide sequence ID" value="NZ_CP076657.1"/>
</dbReference>
<feature type="transmembrane region" description="Helical" evidence="7">
    <location>
        <begin position="146"/>
        <end position="165"/>
    </location>
</feature>
<feature type="transmembrane region" description="Helical" evidence="7">
    <location>
        <begin position="48"/>
        <end position="70"/>
    </location>
</feature>
<gene>
    <name evidence="8" type="ORF">DU473_04680</name>
</gene>
<dbReference type="AlphaFoldDB" id="A0A4Q9JUI5"/>
<evidence type="ECO:0000256" key="7">
    <source>
        <dbReference type="SAM" id="Phobius"/>
    </source>
</evidence>
<dbReference type="GO" id="GO:0005886">
    <property type="term" value="C:plasma membrane"/>
    <property type="evidence" value="ECO:0007669"/>
    <property type="project" value="UniProtKB-SubCell"/>
</dbReference>